<evidence type="ECO:0000259" key="1">
    <source>
        <dbReference type="Pfam" id="PF09983"/>
    </source>
</evidence>
<accession>A0A140GRQ3</accession>
<dbReference type="RefSeq" id="WP_061429802.1">
    <property type="nucleotide sequence ID" value="NZ_CATNZX010000014.1"/>
</dbReference>
<name>A0A140GRQ3_CLOPF</name>
<feature type="domain" description="Wadjet protein JetD C-terminal" evidence="1">
    <location>
        <begin position="172"/>
        <end position="264"/>
    </location>
</feature>
<gene>
    <name evidence="2" type="ORF">JFP838_pA0296</name>
</gene>
<dbReference type="PATRIC" id="fig|1502.177.peg.3505"/>
<evidence type="ECO:0000313" key="2">
    <source>
        <dbReference type="EMBL" id="AMN31212.1"/>
    </source>
</evidence>
<protein>
    <submittedName>
        <fullName evidence="2">Putative DNA topoisomerase</fullName>
    </submittedName>
</protein>
<dbReference type="GO" id="GO:0016853">
    <property type="term" value="F:isomerase activity"/>
    <property type="evidence" value="ECO:0007669"/>
    <property type="project" value="UniProtKB-KW"/>
</dbReference>
<dbReference type="EMBL" id="CP013615">
    <property type="protein sequence ID" value="AMN31212.1"/>
    <property type="molecule type" value="Genomic_DNA"/>
</dbReference>
<dbReference type="Proteomes" id="UP000070260">
    <property type="component" value="Plasmid pJFP838A"/>
</dbReference>
<organism evidence="2 3">
    <name type="scientific">Clostridium perfringens</name>
    <dbReference type="NCBI Taxonomy" id="1502"/>
    <lineage>
        <taxon>Bacteria</taxon>
        <taxon>Bacillati</taxon>
        <taxon>Bacillota</taxon>
        <taxon>Clostridia</taxon>
        <taxon>Eubacteriales</taxon>
        <taxon>Clostridiaceae</taxon>
        <taxon>Clostridium</taxon>
    </lineage>
</organism>
<dbReference type="InterPro" id="IPR024534">
    <property type="entry name" value="JetD_C"/>
</dbReference>
<keyword evidence="2" id="KW-0614">Plasmid</keyword>
<dbReference type="Pfam" id="PF09983">
    <property type="entry name" value="JetD_C"/>
    <property type="match status" value="1"/>
</dbReference>
<keyword evidence="2" id="KW-0413">Isomerase</keyword>
<evidence type="ECO:0000313" key="3">
    <source>
        <dbReference type="Proteomes" id="UP000070260"/>
    </source>
</evidence>
<proteinExistence type="predicted"/>
<reference evidence="2 3" key="1">
    <citation type="journal article" date="2016" name="PLoS ONE">
        <title>Plasmid Characterization and Chromosome Analysis of Two netF+ Clostridium perfringens Isolates Associated with Foal and Canine Necrotizing Enteritis.</title>
        <authorList>
            <person name="Mehdizadeh Gohari I."/>
            <person name="Kropinski A.M."/>
            <person name="Weese S.J."/>
            <person name="Parreira V.R."/>
            <person name="Whitehead A.E."/>
            <person name="Boerlin P."/>
            <person name="Prescott J.F."/>
        </authorList>
    </citation>
    <scope>NUCLEOTIDE SEQUENCE [LARGE SCALE GENOMIC DNA]</scope>
    <source>
        <strain evidence="2 3">JP838</strain>
        <plasmid evidence="3">Plasmid pJFP838A</plasmid>
    </source>
</reference>
<sequence length="339" mass="40303">MLSDFKRKTISLDELKDLSQKYEHKEIVELVEKLISSNKIIPIKSSGKTVNIPNIYKKYRIVKEANFDEDLLKEISTFYFSLSTEYYRKNLKVYIKHREHVKKINDYLINKSECLKYKVSVNERSYEIFTDEKFLSSDEGKKILSNLNIDLYKFLNVYKTPEPFCYISLSNKTPQNILIVENKDTFVSLMKLLNEGINNILTKEFTTIIYGEGYKIHSSFDYIYEDVTLRFLTNKNNKFLYWGDIDKEGFAIYSLFKDKNVNLNISLFKEAYQSMIEKSNEFELGFMKKKQTKEYREVLHELPGETQVFINNILDFNKYIPQEILNSNYLRNRSMINCD</sequence>
<dbReference type="AlphaFoldDB" id="A0A140GRQ3"/>
<geneLocation type="plasmid" evidence="2 3">
    <name>pJFP838A</name>
</geneLocation>